<keyword evidence="3" id="KW-1133">Transmembrane helix</keyword>
<proteinExistence type="predicted"/>
<dbReference type="Gene3D" id="1.10.238.10">
    <property type="entry name" value="EF-hand"/>
    <property type="match status" value="1"/>
</dbReference>
<evidence type="ECO:0000256" key="3">
    <source>
        <dbReference type="SAM" id="Phobius"/>
    </source>
</evidence>
<comment type="caution">
    <text evidence="5">The sequence shown here is derived from an EMBL/GenBank/DDBJ whole genome shotgun (WGS) entry which is preliminary data.</text>
</comment>
<feature type="domain" description="EF-hand" evidence="4">
    <location>
        <begin position="16"/>
        <end position="51"/>
    </location>
</feature>
<dbReference type="Proteomes" id="UP000823749">
    <property type="component" value="Chromosome 2"/>
</dbReference>
<evidence type="ECO:0000259" key="4">
    <source>
        <dbReference type="PROSITE" id="PS50222"/>
    </source>
</evidence>
<dbReference type="AlphaFoldDB" id="A0AAV6L6Z0"/>
<evidence type="ECO:0000256" key="2">
    <source>
        <dbReference type="SAM" id="MobiDB-lite"/>
    </source>
</evidence>
<protein>
    <recommendedName>
        <fullName evidence="4">EF-hand domain-containing protein</fullName>
    </recommendedName>
</protein>
<feature type="transmembrane region" description="Helical" evidence="3">
    <location>
        <begin position="122"/>
        <end position="140"/>
    </location>
</feature>
<sequence>MGEIHEAAKAHNASESGKREVRNGCTKLDMDRDGAVSLHEYSNHVSKDGYELDVVDVPDKNGDGMLDFNERLTCHAAGTTSELCCKCYGDKTNEHLDDHTCFTDVHGLIQLRKSEPGSQSKVTFIVDFFIFVVDFFFFLVF</sequence>
<keyword evidence="3" id="KW-0472">Membrane</keyword>
<dbReference type="InterPro" id="IPR011992">
    <property type="entry name" value="EF-hand-dom_pair"/>
</dbReference>
<dbReference type="EMBL" id="JACTNZ010000002">
    <property type="protein sequence ID" value="KAG5560475.1"/>
    <property type="molecule type" value="Genomic_DNA"/>
</dbReference>
<accession>A0AAV6L6Z0</accession>
<dbReference type="GO" id="GO:0005509">
    <property type="term" value="F:calcium ion binding"/>
    <property type="evidence" value="ECO:0007669"/>
    <property type="project" value="InterPro"/>
</dbReference>
<feature type="region of interest" description="Disordered" evidence="2">
    <location>
        <begin position="1"/>
        <end position="23"/>
    </location>
</feature>
<keyword evidence="6" id="KW-1185">Reference proteome</keyword>
<dbReference type="PROSITE" id="PS50222">
    <property type="entry name" value="EF_HAND_2"/>
    <property type="match status" value="1"/>
</dbReference>
<keyword evidence="3" id="KW-0812">Transmembrane</keyword>
<organism evidence="5 6">
    <name type="scientific">Rhododendron griersonianum</name>
    <dbReference type="NCBI Taxonomy" id="479676"/>
    <lineage>
        <taxon>Eukaryota</taxon>
        <taxon>Viridiplantae</taxon>
        <taxon>Streptophyta</taxon>
        <taxon>Embryophyta</taxon>
        <taxon>Tracheophyta</taxon>
        <taxon>Spermatophyta</taxon>
        <taxon>Magnoliopsida</taxon>
        <taxon>eudicotyledons</taxon>
        <taxon>Gunneridae</taxon>
        <taxon>Pentapetalae</taxon>
        <taxon>asterids</taxon>
        <taxon>Ericales</taxon>
        <taxon>Ericaceae</taxon>
        <taxon>Ericoideae</taxon>
        <taxon>Rhodoreae</taxon>
        <taxon>Rhododendron</taxon>
    </lineage>
</organism>
<dbReference type="InterPro" id="IPR018247">
    <property type="entry name" value="EF_Hand_1_Ca_BS"/>
</dbReference>
<dbReference type="InterPro" id="IPR002048">
    <property type="entry name" value="EF_hand_dom"/>
</dbReference>
<evidence type="ECO:0000313" key="5">
    <source>
        <dbReference type="EMBL" id="KAG5560475.1"/>
    </source>
</evidence>
<dbReference type="PROSITE" id="PS00018">
    <property type="entry name" value="EF_HAND_1"/>
    <property type="match status" value="1"/>
</dbReference>
<dbReference type="SUPFAM" id="SSF47473">
    <property type="entry name" value="EF-hand"/>
    <property type="match status" value="1"/>
</dbReference>
<evidence type="ECO:0000313" key="6">
    <source>
        <dbReference type="Proteomes" id="UP000823749"/>
    </source>
</evidence>
<gene>
    <name evidence="5" type="ORF">RHGRI_003704</name>
</gene>
<reference evidence="5" key="1">
    <citation type="submission" date="2020-08" db="EMBL/GenBank/DDBJ databases">
        <title>Plant Genome Project.</title>
        <authorList>
            <person name="Zhang R.-G."/>
        </authorList>
    </citation>
    <scope>NUCLEOTIDE SEQUENCE</scope>
    <source>
        <strain evidence="5">WSP0</strain>
        <tissue evidence="5">Leaf</tissue>
    </source>
</reference>
<keyword evidence="1" id="KW-0106">Calcium</keyword>
<evidence type="ECO:0000256" key="1">
    <source>
        <dbReference type="ARBA" id="ARBA00022837"/>
    </source>
</evidence>
<name>A0AAV6L6Z0_9ERIC</name>